<protein>
    <submittedName>
        <fullName evidence="1">Putative phage head-tail adaptor</fullName>
    </submittedName>
</protein>
<dbReference type="RefSeq" id="WP_075523969.1">
    <property type="nucleotide sequence ID" value="NZ_KQ961873.1"/>
</dbReference>
<dbReference type="AlphaFoldDB" id="A0A135Z365"/>
<proteinExistence type="predicted"/>
<dbReference type="EMBL" id="LSRC01000050">
    <property type="protein sequence ID" value="KXI16098.1"/>
    <property type="molecule type" value="Genomic_DNA"/>
</dbReference>
<dbReference type="Pfam" id="PF05521">
    <property type="entry name" value="Phage_HCP"/>
    <property type="match status" value="1"/>
</dbReference>
<reference evidence="1 2" key="1">
    <citation type="submission" date="2016-02" db="EMBL/GenBank/DDBJ databases">
        <authorList>
            <person name="Wen L."/>
            <person name="He K."/>
            <person name="Yang H."/>
        </authorList>
    </citation>
    <scope>NUCLEOTIDE SEQUENCE [LARGE SCALE GENOMIC DNA]</scope>
    <source>
        <strain evidence="1 2">CMW7778B</strain>
    </source>
</reference>
<dbReference type="NCBIfam" id="TIGR01563">
    <property type="entry name" value="gp16_SPP1"/>
    <property type="match status" value="1"/>
</dbReference>
<dbReference type="InterPro" id="IPR008767">
    <property type="entry name" value="Phage_SPP1_head-tail_adaptor"/>
</dbReference>
<name>A0A135Z365_GARVA</name>
<sequence>MRISLLNERIMLLKNSVEVDEVGNHKIKWSKYYECYATVSAESPVEETSAGNVWDESKIDFTIRYSKETTAISSIGYRIIFHDTVYEILGVDHMNYKKKSLKLHCKRCKK</sequence>
<dbReference type="Proteomes" id="UP000070505">
    <property type="component" value="Unassembled WGS sequence"/>
</dbReference>
<gene>
    <name evidence="1" type="ORF">HMPREF3230_01235</name>
</gene>
<dbReference type="Gene3D" id="2.40.10.270">
    <property type="entry name" value="Bacteriophage SPP1 head-tail adaptor protein"/>
    <property type="match status" value="1"/>
</dbReference>
<accession>A0A135Z365</accession>
<comment type="caution">
    <text evidence="1">The sequence shown here is derived from an EMBL/GenBank/DDBJ whole genome shotgun (WGS) entry which is preliminary data.</text>
</comment>
<evidence type="ECO:0000313" key="2">
    <source>
        <dbReference type="Proteomes" id="UP000070505"/>
    </source>
</evidence>
<dbReference type="PATRIC" id="fig|2702.101.peg.1222"/>
<evidence type="ECO:0000313" key="1">
    <source>
        <dbReference type="EMBL" id="KXI16098.1"/>
    </source>
</evidence>
<organism evidence="1 2">
    <name type="scientific">Gardnerella vaginalis</name>
    <dbReference type="NCBI Taxonomy" id="2702"/>
    <lineage>
        <taxon>Bacteria</taxon>
        <taxon>Bacillati</taxon>
        <taxon>Actinomycetota</taxon>
        <taxon>Actinomycetes</taxon>
        <taxon>Bifidobacteriales</taxon>
        <taxon>Bifidobacteriaceae</taxon>
        <taxon>Gardnerella</taxon>
    </lineage>
</organism>
<dbReference type="InterPro" id="IPR038666">
    <property type="entry name" value="SSP1_head-tail_sf"/>
</dbReference>